<dbReference type="Gene3D" id="1.10.1200.10">
    <property type="entry name" value="ACP-like"/>
    <property type="match status" value="1"/>
</dbReference>
<reference evidence="6" key="1">
    <citation type="submission" date="2020-01" db="EMBL/GenBank/DDBJ databases">
        <title>Identification and distribution of gene clusters putatively required for synthesis of sphingolipid metabolism inhibitors in phylogenetically diverse species of the filamentous fungus Fusarium.</title>
        <authorList>
            <person name="Kim H.-S."/>
            <person name="Busman M."/>
            <person name="Brown D.W."/>
            <person name="Divon H."/>
            <person name="Uhlig S."/>
            <person name="Proctor R.H."/>
        </authorList>
    </citation>
    <scope>NUCLEOTIDE SEQUENCE</scope>
    <source>
        <strain evidence="6">NRRL 31653</strain>
    </source>
</reference>
<dbReference type="GO" id="GO:0016853">
    <property type="term" value="F:isomerase activity"/>
    <property type="evidence" value="ECO:0007669"/>
    <property type="project" value="UniProtKB-KW"/>
</dbReference>
<dbReference type="PROSITE" id="PS00012">
    <property type="entry name" value="PHOSPHOPANTETHEINE"/>
    <property type="match status" value="1"/>
</dbReference>
<accession>A0A9P5BCL8</accession>
<dbReference type="InterPro" id="IPR042099">
    <property type="entry name" value="ANL_N_sf"/>
</dbReference>
<sequence>MDEAVKNPHDVAIKDANGRLTYGDLAVKVNSLASGIQSQLRPGSPVAVLCEPTACWVISMLATIRSGCIYIPLDDKLPDERLKVILDAAAPIISVTDIPDTTEKTTAANLERVDKTTFVLFTSGSTGTPKGIRLSSRGIINYLATKSSKLSLGREVVLQQSALGFDMSLAQAFMALVLSGTLVKVPSVNRGDPFTLRRLMADEGVTFTLGTPTEYLMLIRHGGQTVESMHSWRNATSAGEAITPQLKAALKTLQHPPTLTDCYGPTEISCCVTMNTIDLENDGHDSVHSSGLVGEICVGGVGVGLSYLDEQSSSQKFVPNPFAMAEHTATGWTTMYRTGDKGLIHADGGLQFMGRMDGDTTVELRGLRVDLDDVANVMLQQSKGALEDVVVTVRGDPAFLVAHVVLNPGTSMDASKLQELASALPLPQYMRPATIIPLEKLPLSSSGKVDRRAIAALLLPTSPASSGPSKAASDRKPTLVEGELRLIWHSVLSQAGLVNPARLEPDTDFFHVGGNSLLLVRLRSAVEISMGGTLPLSDMYRSSTLAGMAGLVAQQKSSDYVREVINWEAETGVPSSINLAYSRQAITVKTHTGLEILMTGSTLFFGKQILQSVLSRPSIARIHCIAVDLDSEASYLKVNRATVYPGSLSEPMLGVKRETHQYLQDTVDTIILAGSQGHCLNNYSTLRAPNVESTRQMGLFAVARRIPIHYILSNRVTLLGSSADAALSPVSVKYHQPPTDGSEGFTAAKWTGEVFLEKLSEVAVVNAERSLPISIHRHCAIVGDEAPIEDALNALLRYSKLINAVPRVSSLNVGGYFDFLPVTDVADSFIDFIVFSQGTHSGVTFKHYSSGVKVPPAEFASYMQKTYGDEFRELDLYDWIEEARREGVEELIVLYLQAIVEKGERIAFPYMGRASVQEDF</sequence>
<dbReference type="SUPFAM" id="SSF56801">
    <property type="entry name" value="Acetyl-CoA synthetase-like"/>
    <property type="match status" value="1"/>
</dbReference>
<keyword evidence="2" id="KW-0596">Phosphopantetheine</keyword>
<dbReference type="Gene3D" id="3.40.50.720">
    <property type="entry name" value="NAD(P)-binding Rossmann-like Domain"/>
    <property type="match status" value="1"/>
</dbReference>
<evidence type="ECO:0000313" key="7">
    <source>
        <dbReference type="Proteomes" id="UP000737391"/>
    </source>
</evidence>
<dbReference type="InterPro" id="IPR036736">
    <property type="entry name" value="ACP-like_sf"/>
</dbReference>
<dbReference type="AlphaFoldDB" id="A0A9P5BCL8"/>
<evidence type="ECO:0000256" key="2">
    <source>
        <dbReference type="ARBA" id="ARBA00022450"/>
    </source>
</evidence>
<dbReference type="InterPro" id="IPR009081">
    <property type="entry name" value="PP-bd_ACP"/>
</dbReference>
<dbReference type="InterPro" id="IPR020806">
    <property type="entry name" value="PKS_PP-bd"/>
</dbReference>
<dbReference type="PROSITE" id="PS50075">
    <property type="entry name" value="CARRIER"/>
    <property type="match status" value="1"/>
</dbReference>
<protein>
    <submittedName>
        <fullName evidence="6">Polyketide synthase</fullName>
    </submittedName>
</protein>
<dbReference type="InterPro" id="IPR045851">
    <property type="entry name" value="AMP-bd_C_sf"/>
</dbReference>
<dbReference type="InterPro" id="IPR020845">
    <property type="entry name" value="AMP-binding_CS"/>
</dbReference>
<dbReference type="SMART" id="SM00823">
    <property type="entry name" value="PKS_PP"/>
    <property type="match status" value="1"/>
</dbReference>
<evidence type="ECO:0000313" key="6">
    <source>
        <dbReference type="EMBL" id="KAF4498130.1"/>
    </source>
</evidence>
<comment type="caution">
    <text evidence="6">The sequence shown here is derived from an EMBL/GenBank/DDBJ whole genome shotgun (WGS) entry which is preliminary data.</text>
</comment>
<keyword evidence="4" id="KW-0413">Isomerase</keyword>
<dbReference type="OrthoDB" id="416786at2759"/>
<organism evidence="6 7">
    <name type="scientific">Fusarium agapanthi</name>
    <dbReference type="NCBI Taxonomy" id="1803897"/>
    <lineage>
        <taxon>Eukaryota</taxon>
        <taxon>Fungi</taxon>
        <taxon>Dikarya</taxon>
        <taxon>Ascomycota</taxon>
        <taxon>Pezizomycotina</taxon>
        <taxon>Sordariomycetes</taxon>
        <taxon>Hypocreomycetidae</taxon>
        <taxon>Hypocreales</taxon>
        <taxon>Nectriaceae</taxon>
        <taxon>Fusarium</taxon>
        <taxon>Fusarium fujikuroi species complex</taxon>
    </lineage>
</organism>
<gene>
    <name evidence="6" type="ORF">FAGAP_5722</name>
</gene>
<dbReference type="PANTHER" id="PTHR44845">
    <property type="entry name" value="CARRIER DOMAIN-CONTAINING PROTEIN"/>
    <property type="match status" value="1"/>
</dbReference>
<dbReference type="SUPFAM" id="SSF47336">
    <property type="entry name" value="ACP-like"/>
    <property type="match status" value="1"/>
</dbReference>
<dbReference type="Pfam" id="PF00550">
    <property type="entry name" value="PP-binding"/>
    <property type="match status" value="1"/>
</dbReference>
<dbReference type="Proteomes" id="UP000737391">
    <property type="component" value="Unassembled WGS sequence"/>
</dbReference>
<dbReference type="EMBL" id="LUFC02000372">
    <property type="protein sequence ID" value="KAF4498130.1"/>
    <property type="molecule type" value="Genomic_DNA"/>
</dbReference>
<evidence type="ECO:0000256" key="3">
    <source>
        <dbReference type="ARBA" id="ARBA00022553"/>
    </source>
</evidence>
<dbReference type="GO" id="GO:0031177">
    <property type="term" value="F:phosphopantetheine binding"/>
    <property type="evidence" value="ECO:0007669"/>
    <property type="project" value="InterPro"/>
</dbReference>
<dbReference type="Gene3D" id="3.30.300.30">
    <property type="match status" value="1"/>
</dbReference>
<dbReference type="Gene3D" id="3.40.50.12780">
    <property type="entry name" value="N-terminal domain of ligase-like"/>
    <property type="match status" value="1"/>
</dbReference>
<dbReference type="InterPro" id="IPR036291">
    <property type="entry name" value="NAD(P)-bd_dom_sf"/>
</dbReference>
<evidence type="ECO:0000256" key="4">
    <source>
        <dbReference type="ARBA" id="ARBA00023235"/>
    </source>
</evidence>
<keyword evidence="3" id="KW-0597">Phosphoprotein</keyword>
<dbReference type="CDD" id="cd05930">
    <property type="entry name" value="A_NRPS"/>
    <property type="match status" value="1"/>
</dbReference>
<name>A0A9P5BCL8_9HYPO</name>
<dbReference type="InterPro" id="IPR013120">
    <property type="entry name" value="FAR_NAD-bd"/>
</dbReference>
<evidence type="ECO:0000259" key="5">
    <source>
        <dbReference type="PROSITE" id="PS50075"/>
    </source>
</evidence>
<evidence type="ECO:0000256" key="1">
    <source>
        <dbReference type="ARBA" id="ARBA00004685"/>
    </source>
</evidence>
<proteinExistence type="predicted"/>
<dbReference type="Pfam" id="PF00501">
    <property type="entry name" value="AMP-binding"/>
    <property type="match status" value="1"/>
</dbReference>
<keyword evidence="7" id="KW-1185">Reference proteome</keyword>
<dbReference type="InterPro" id="IPR006162">
    <property type="entry name" value="Ppantetheine_attach_site"/>
</dbReference>
<dbReference type="InterPro" id="IPR000873">
    <property type="entry name" value="AMP-dep_synth/lig_dom"/>
</dbReference>
<dbReference type="Pfam" id="PF07993">
    <property type="entry name" value="NAD_binding_4"/>
    <property type="match status" value="1"/>
</dbReference>
<comment type="pathway">
    <text evidence="1">Mycotoxin biosynthesis.</text>
</comment>
<dbReference type="PANTHER" id="PTHR44845:SF6">
    <property type="entry name" value="BETA-ALANINE-ACTIVATING ENZYME"/>
    <property type="match status" value="1"/>
</dbReference>
<dbReference type="PROSITE" id="PS00455">
    <property type="entry name" value="AMP_BINDING"/>
    <property type="match status" value="1"/>
</dbReference>
<feature type="domain" description="Carrier" evidence="5">
    <location>
        <begin position="478"/>
        <end position="556"/>
    </location>
</feature>
<dbReference type="SUPFAM" id="SSF51735">
    <property type="entry name" value="NAD(P)-binding Rossmann-fold domains"/>
    <property type="match status" value="1"/>
</dbReference>